<keyword evidence="3" id="KW-1185">Reference proteome</keyword>
<protein>
    <submittedName>
        <fullName evidence="2">Uncharacterized protein</fullName>
    </submittedName>
</protein>
<accession>R9ASI0</accession>
<keyword evidence="1" id="KW-1133">Transmembrane helix</keyword>
<keyword evidence="1" id="KW-0472">Membrane</keyword>
<dbReference type="OrthoDB" id="6707467at2"/>
<feature type="transmembrane region" description="Helical" evidence="1">
    <location>
        <begin position="42"/>
        <end position="65"/>
    </location>
</feature>
<dbReference type="Proteomes" id="UP000016201">
    <property type="component" value="Unassembled WGS sequence"/>
</dbReference>
<dbReference type="RefSeq" id="WP_016168117.1">
    <property type="nucleotide sequence ID" value="NZ_JHZG01000002.1"/>
</dbReference>
<comment type="caution">
    <text evidence="2">The sequence shown here is derived from an EMBL/GenBank/DDBJ whole genome shotgun (WGS) entry which is preliminary data.</text>
</comment>
<evidence type="ECO:0000256" key="1">
    <source>
        <dbReference type="SAM" id="Phobius"/>
    </source>
</evidence>
<reference evidence="2 3" key="1">
    <citation type="submission" date="2013-03" db="EMBL/GenBank/DDBJ databases">
        <title>The Genome Sequence of Acinetobacter tandoii CIP 107469.</title>
        <authorList>
            <consortium name="The Broad Institute Genome Sequencing Platform"/>
            <consortium name="The Broad Institute Genome Sequencing Center for Infectious Disease"/>
            <person name="Cerqueira G."/>
            <person name="Feldgarden M."/>
            <person name="Courvalin P."/>
            <person name="Perichon B."/>
            <person name="Grillot-Courvalin C."/>
            <person name="Clermont D."/>
            <person name="Rocha E."/>
            <person name="Yoon E.-J."/>
            <person name="Nemec A."/>
            <person name="Walker B."/>
            <person name="Young S.K."/>
            <person name="Zeng Q."/>
            <person name="Gargeya S."/>
            <person name="Fitzgerald M."/>
            <person name="Haas B."/>
            <person name="Abouelleil A."/>
            <person name="Alvarado L."/>
            <person name="Arachchi H.M."/>
            <person name="Berlin A.M."/>
            <person name="Chapman S.B."/>
            <person name="Dewar J."/>
            <person name="Goldberg J."/>
            <person name="Griggs A."/>
            <person name="Gujja S."/>
            <person name="Hansen M."/>
            <person name="Howarth C."/>
            <person name="Imamovic A."/>
            <person name="Larimer J."/>
            <person name="McCowan C."/>
            <person name="Murphy C."/>
            <person name="Neiman D."/>
            <person name="Pearson M."/>
            <person name="Priest M."/>
            <person name="Roberts A."/>
            <person name="Saif S."/>
            <person name="Shea T."/>
            <person name="Sisk P."/>
            <person name="Sykes S."/>
            <person name="Wortman J."/>
            <person name="Nusbaum C."/>
            <person name="Birren B."/>
        </authorList>
    </citation>
    <scope>NUCLEOTIDE SEQUENCE [LARGE SCALE GENOMIC DNA]</scope>
    <source>
        <strain evidence="2 3">CIP 107469</strain>
    </source>
</reference>
<evidence type="ECO:0000313" key="2">
    <source>
        <dbReference type="EMBL" id="EOR05015.1"/>
    </source>
</evidence>
<evidence type="ECO:0000313" key="3">
    <source>
        <dbReference type="Proteomes" id="UP000016201"/>
    </source>
</evidence>
<name>R9ASI0_9GAMM</name>
<proteinExistence type="predicted"/>
<gene>
    <name evidence="2" type="ORF">I593_03099</name>
</gene>
<dbReference type="AlphaFoldDB" id="R9ASI0"/>
<organism evidence="2 3">
    <name type="scientific">Acinetobacter tandoii DSM 14970 = CIP 107469</name>
    <dbReference type="NCBI Taxonomy" id="1120927"/>
    <lineage>
        <taxon>Bacteria</taxon>
        <taxon>Pseudomonadati</taxon>
        <taxon>Pseudomonadota</taxon>
        <taxon>Gammaproteobacteria</taxon>
        <taxon>Moraxellales</taxon>
        <taxon>Moraxellaceae</taxon>
        <taxon>Acinetobacter</taxon>
    </lineage>
</organism>
<sequence length="67" mass="7849">MNRQIQARASAHLKNSHIIEHTPIIDEVAYEQRLKKRKFQQILKNTFESMAFICMAVLTFSILFLGE</sequence>
<keyword evidence="1" id="KW-0812">Transmembrane</keyword>
<dbReference type="PATRIC" id="fig|1120927.3.peg.3017"/>
<dbReference type="EMBL" id="AQFM01000042">
    <property type="protein sequence ID" value="EOR05015.1"/>
    <property type="molecule type" value="Genomic_DNA"/>
</dbReference>